<name>A0A4C1Y8G2_EUMVA</name>
<accession>A0A4C1Y8G2</accession>
<feature type="compositionally biased region" description="Pro residues" evidence="1">
    <location>
        <begin position="47"/>
        <end position="57"/>
    </location>
</feature>
<dbReference type="AlphaFoldDB" id="A0A4C1Y8G2"/>
<keyword evidence="3" id="KW-1185">Reference proteome</keyword>
<evidence type="ECO:0000313" key="2">
    <source>
        <dbReference type="EMBL" id="GBP70849.1"/>
    </source>
</evidence>
<feature type="compositionally biased region" description="Polar residues" evidence="1">
    <location>
        <begin position="9"/>
        <end position="33"/>
    </location>
</feature>
<reference evidence="2 3" key="1">
    <citation type="journal article" date="2019" name="Commun. Biol.">
        <title>The bagworm genome reveals a unique fibroin gene that provides high tensile strength.</title>
        <authorList>
            <person name="Kono N."/>
            <person name="Nakamura H."/>
            <person name="Ohtoshi R."/>
            <person name="Tomita M."/>
            <person name="Numata K."/>
            <person name="Arakawa K."/>
        </authorList>
    </citation>
    <scope>NUCLEOTIDE SEQUENCE [LARGE SCALE GENOMIC DNA]</scope>
</reference>
<sequence>MEIDAAQAESATTQAPMPTSPSAQGPVTTSSQVKTDRAPAQAGSKPTAPPSVKMPPPIFLRKGANFIKISTNCTRLRMNYSKAIRTADDGIKITCLNVS</sequence>
<proteinExistence type="predicted"/>
<protein>
    <submittedName>
        <fullName evidence="2">Uncharacterized protein</fullName>
    </submittedName>
</protein>
<dbReference type="Proteomes" id="UP000299102">
    <property type="component" value="Unassembled WGS sequence"/>
</dbReference>
<dbReference type="OrthoDB" id="7790857at2759"/>
<evidence type="ECO:0000256" key="1">
    <source>
        <dbReference type="SAM" id="MobiDB-lite"/>
    </source>
</evidence>
<feature type="region of interest" description="Disordered" evidence="1">
    <location>
        <begin position="1"/>
        <end position="57"/>
    </location>
</feature>
<dbReference type="EMBL" id="BGZK01001088">
    <property type="protein sequence ID" value="GBP70849.1"/>
    <property type="molecule type" value="Genomic_DNA"/>
</dbReference>
<evidence type="ECO:0000313" key="3">
    <source>
        <dbReference type="Proteomes" id="UP000299102"/>
    </source>
</evidence>
<comment type="caution">
    <text evidence="2">The sequence shown here is derived from an EMBL/GenBank/DDBJ whole genome shotgun (WGS) entry which is preliminary data.</text>
</comment>
<gene>
    <name evidence="2" type="ORF">EVAR_53513_1</name>
</gene>
<organism evidence="2 3">
    <name type="scientific">Eumeta variegata</name>
    <name type="common">Bagworm moth</name>
    <name type="synonym">Eumeta japonica</name>
    <dbReference type="NCBI Taxonomy" id="151549"/>
    <lineage>
        <taxon>Eukaryota</taxon>
        <taxon>Metazoa</taxon>
        <taxon>Ecdysozoa</taxon>
        <taxon>Arthropoda</taxon>
        <taxon>Hexapoda</taxon>
        <taxon>Insecta</taxon>
        <taxon>Pterygota</taxon>
        <taxon>Neoptera</taxon>
        <taxon>Endopterygota</taxon>
        <taxon>Lepidoptera</taxon>
        <taxon>Glossata</taxon>
        <taxon>Ditrysia</taxon>
        <taxon>Tineoidea</taxon>
        <taxon>Psychidae</taxon>
        <taxon>Oiketicinae</taxon>
        <taxon>Eumeta</taxon>
    </lineage>
</organism>